<comment type="caution">
    <text evidence="8">The sequence shown here is derived from an EMBL/GenBank/DDBJ whole genome shotgun (WGS) entry which is preliminary data.</text>
</comment>
<feature type="region of interest" description="Disordered" evidence="6">
    <location>
        <begin position="410"/>
        <end position="434"/>
    </location>
</feature>
<evidence type="ECO:0000256" key="4">
    <source>
        <dbReference type="ARBA" id="ARBA00022989"/>
    </source>
</evidence>
<feature type="transmembrane region" description="Helical" evidence="7">
    <location>
        <begin position="31"/>
        <end position="50"/>
    </location>
</feature>
<evidence type="ECO:0000256" key="1">
    <source>
        <dbReference type="ARBA" id="ARBA00004651"/>
    </source>
</evidence>
<reference evidence="8 9" key="1">
    <citation type="journal article" date="2019" name="Int. J. Syst. Evol. Microbiol.">
        <title>The Global Catalogue of Microorganisms (GCM) 10K type strain sequencing project: providing services to taxonomists for standard genome sequencing and annotation.</title>
        <authorList>
            <consortium name="The Broad Institute Genomics Platform"/>
            <consortium name="The Broad Institute Genome Sequencing Center for Infectious Disease"/>
            <person name="Wu L."/>
            <person name="Ma J."/>
        </authorList>
    </citation>
    <scope>NUCLEOTIDE SEQUENCE [LARGE SCALE GENOMIC DNA]</scope>
    <source>
        <strain evidence="8 9">GX26</strain>
    </source>
</reference>
<evidence type="ECO:0000256" key="7">
    <source>
        <dbReference type="SAM" id="Phobius"/>
    </source>
</evidence>
<evidence type="ECO:0000256" key="2">
    <source>
        <dbReference type="ARBA" id="ARBA00022475"/>
    </source>
</evidence>
<dbReference type="PANTHER" id="PTHR30482">
    <property type="entry name" value="HIGH-AFFINITY BRANCHED-CHAIN AMINO ACID TRANSPORT SYSTEM PERMEASE"/>
    <property type="match status" value="1"/>
</dbReference>
<protein>
    <submittedName>
        <fullName evidence="8">Branched-chain amino acid ABC transporter permease</fullName>
    </submittedName>
</protein>
<feature type="compositionally biased region" description="Polar residues" evidence="6">
    <location>
        <begin position="414"/>
        <end position="426"/>
    </location>
</feature>
<proteinExistence type="predicted"/>
<name>A0ABD5VET1_9EURY</name>
<feature type="transmembrane region" description="Helical" evidence="7">
    <location>
        <begin position="276"/>
        <end position="293"/>
    </location>
</feature>
<keyword evidence="4 7" id="KW-1133">Transmembrane helix</keyword>
<dbReference type="CDD" id="cd06581">
    <property type="entry name" value="TM_PBP1_LivM_like"/>
    <property type="match status" value="1"/>
</dbReference>
<dbReference type="GO" id="GO:0005886">
    <property type="term" value="C:plasma membrane"/>
    <property type="evidence" value="ECO:0007669"/>
    <property type="project" value="UniProtKB-SubCell"/>
</dbReference>
<evidence type="ECO:0000256" key="3">
    <source>
        <dbReference type="ARBA" id="ARBA00022692"/>
    </source>
</evidence>
<feature type="transmembrane region" description="Helical" evidence="7">
    <location>
        <begin position="124"/>
        <end position="142"/>
    </location>
</feature>
<evidence type="ECO:0000256" key="6">
    <source>
        <dbReference type="SAM" id="MobiDB-lite"/>
    </source>
</evidence>
<dbReference type="AlphaFoldDB" id="A0ABD5VET1"/>
<keyword evidence="9" id="KW-1185">Reference proteome</keyword>
<gene>
    <name evidence="8" type="ORF">ACFQGB_10935</name>
</gene>
<dbReference type="Pfam" id="PF02653">
    <property type="entry name" value="BPD_transp_2"/>
    <property type="match status" value="1"/>
</dbReference>
<dbReference type="PANTHER" id="PTHR30482:SF10">
    <property type="entry name" value="HIGH-AFFINITY BRANCHED-CHAIN AMINO ACID TRANSPORT PROTEIN BRAE"/>
    <property type="match status" value="1"/>
</dbReference>
<evidence type="ECO:0000313" key="8">
    <source>
        <dbReference type="EMBL" id="MFC6953378.1"/>
    </source>
</evidence>
<evidence type="ECO:0000313" key="9">
    <source>
        <dbReference type="Proteomes" id="UP001596395"/>
    </source>
</evidence>
<keyword evidence="5 7" id="KW-0472">Membrane</keyword>
<feature type="transmembrane region" description="Helical" evidence="7">
    <location>
        <begin position="97"/>
        <end position="117"/>
    </location>
</feature>
<keyword evidence="3 7" id="KW-0812">Transmembrane</keyword>
<organism evidence="8 9">
    <name type="scientific">Halorubellus litoreus</name>
    <dbReference type="NCBI Taxonomy" id="755308"/>
    <lineage>
        <taxon>Archaea</taxon>
        <taxon>Methanobacteriati</taxon>
        <taxon>Methanobacteriota</taxon>
        <taxon>Stenosarchaea group</taxon>
        <taxon>Halobacteria</taxon>
        <taxon>Halobacteriales</taxon>
        <taxon>Halorubellaceae</taxon>
        <taxon>Halorubellus</taxon>
    </lineage>
</organism>
<sequence>MLLTLLVGVFALYLIGGLVIGLPFRGLMNQLGQLSFWIAVFAMSALALNLHWGYTGLFNIGIVGFMATGVYITGVLSKPVFGSGTSAAEVGGFGLPLLVGIVGGMAAAAILGLIAALPALRLRADYLAIVTIALSEIVRFSLLSDTLSSTDIAGYKVGLGGGDGVILDYGDPLEVFVRTASVPFDLVFGQSGWLWEEVYLGVVVEAVGTAIPNNPKPVVDNFAYAFVLLLVLGGFYVLITRIGSSPFGRVLKAVREDEDVTNALGKNTNVFKIKSFMVGCALMGLIGILWFGTQGSVTPNTFRPRITFYVWIALIIGGSGSNTGSVMGGAIFAAFLFQGPRYFKNIVETVLGNPEAPSSFGMAMAPLGSGDIFPMLLYTLDSIRQLQLFLMGVVLIWLMHRRPDGLLGHRKESASSIPLTRPNKQPATDGGEDQ</sequence>
<accession>A0ABD5VET1</accession>
<comment type="subcellular location">
    <subcellularLocation>
        <location evidence="1">Cell membrane</location>
        <topology evidence="1">Multi-pass membrane protein</topology>
    </subcellularLocation>
</comment>
<dbReference type="InterPro" id="IPR043428">
    <property type="entry name" value="LivM-like"/>
</dbReference>
<evidence type="ECO:0000256" key="5">
    <source>
        <dbReference type="ARBA" id="ARBA00023136"/>
    </source>
</evidence>
<keyword evidence="2" id="KW-1003">Cell membrane</keyword>
<dbReference type="InterPro" id="IPR001851">
    <property type="entry name" value="ABC_transp_permease"/>
</dbReference>
<dbReference type="RefSeq" id="WP_379762536.1">
    <property type="nucleotide sequence ID" value="NZ_JAZAQL010000002.1"/>
</dbReference>
<feature type="transmembrane region" description="Helical" evidence="7">
    <location>
        <begin position="222"/>
        <end position="239"/>
    </location>
</feature>
<feature type="transmembrane region" description="Helical" evidence="7">
    <location>
        <begin position="308"/>
        <end position="337"/>
    </location>
</feature>
<dbReference type="Proteomes" id="UP001596395">
    <property type="component" value="Unassembled WGS sequence"/>
</dbReference>
<dbReference type="EMBL" id="JBHSXN010000002">
    <property type="protein sequence ID" value="MFC6953378.1"/>
    <property type="molecule type" value="Genomic_DNA"/>
</dbReference>
<feature type="transmembrane region" description="Helical" evidence="7">
    <location>
        <begin position="57"/>
        <end position="77"/>
    </location>
</feature>